<feature type="transmembrane region" description="Helical" evidence="3">
    <location>
        <begin position="12"/>
        <end position="32"/>
    </location>
</feature>
<evidence type="ECO:0000256" key="2">
    <source>
        <dbReference type="ARBA" id="ARBA00023287"/>
    </source>
</evidence>
<dbReference type="Proteomes" id="UP000040576">
    <property type="component" value="Unassembled WGS sequence"/>
</dbReference>
<comment type="subcellular location">
    <subcellularLocation>
        <location evidence="1">Cell surface</location>
    </subcellularLocation>
</comment>
<dbReference type="Pfam" id="PF15980">
    <property type="entry name" value="ComGF"/>
    <property type="match status" value="1"/>
</dbReference>
<dbReference type="NCBIfam" id="TIGR02532">
    <property type="entry name" value="IV_pilin_GFxxxE"/>
    <property type="match status" value="1"/>
</dbReference>
<proteinExistence type="predicted"/>
<sequence>MYAEQSINNEKGYTLVEMLLSLAIFSLIIVYLTNMVPLLRYHTYSSEIADQMQWEMFMNQAKREIRQSDEIFLTVSYNRILFWKDGTNTLYERYGNRIRRRVDGMGHQLILFRIRRFDYEQIPHGIKFIVTHENGKIYEEEIYLPREIPITNNK</sequence>
<dbReference type="InterPro" id="IPR012902">
    <property type="entry name" value="N_methyl_site"/>
</dbReference>
<dbReference type="RefSeq" id="WP_034771017.1">
    <property type="nucleotide sequence ID" value="NZ_CCRF01000064.1"/>
</dbReference>
<gene>
    <name evidence="4" type="ORF">BT1A1_2201</name>
</gene>
<keyword evidence="3" id="KW-0812">Transmembrane</keyword>
<reference evidence="4 5" key="1">
    <citation type="submission" date="2014-07" db="EMBL/GenBank/DDBJ databases">
        <authorList>
            <person name="Wibberg Daniel"/>
        </authorList>
    </citation>
    <scope>NUCLEOTIDE SEQUENCE [LARGE SCALE GENOMIC DNA]</scope>
</reference>
<name>A0A090IWE0_9BACI</name>
<protein>
    <submittedName>
        <fullName evidence="4">Putative membrane protein</fullName>
    </submittedName>
</protein>
<organism evidence="4 5">
    <name type="scientific">Caldibacillus thermoamylovorans</name>
    <dbReference type="NCBI Taxonomy" id="35841"/>
    <lineage>
        <taxon>Bacteria</taxon>
        <taxon>Bacillati</taxon>
        <taxon>Bacillota</taxon>
        <taxon>Bacilli</taxon>
        <taxon>Bacillales</taxon>
        <taxon>Bacillaceae</taxon>
        <taxon>Caldibacillus</taxon>
    </lineage>
</organism>
<dbReference type="EMBL" id="CCRF01000064">
    <property type="protein sequence ID" value="CEE02022.1"/>
    <property type="molecule type" value="Genomic_DNA"/>
</dbReference>
<dbReference type="NCBIfam" id="NF041002">
    <property type="entry name" value="pilin_ComGF"/>
    <property type="match status" value="1"/>
</dbReference>
<keyword evidence="2" id="KW-0178">Competence</keyword>
<evidence type="ECO:0000256" key="1">
    <source>
        <dbReference type="ARBA" id="ARBA00004241"/>
    </source>
</evidence>
<dbReference type="GO" id="GO:0009986">
    <property type="term" value="C:cell surface"/>
    <property type="evidence" value="ECO:0007669"/>
    <property type="project" value="UniProtKB-SubCell"/>
</dbReference>
<dbReference type="GO" id="GO:0030420">
    <property type="term" value="P:establishment of competence for transformation"/>
    <property type="evidence" value="ECO:0007669"/>
    <property type="project" value="UniProtKB-KW"/>
</dbReference>
<accession>A0A090IWE0</accession>
<keyword evidence="3" id="KW-0472">Membrane</keyword>
<dbReference type="AlphaFoldDB" id="A0A090IWE0"/>
<evidence type="ECO:0000256" key="3">
    <source>
        <dbReference type="SAM" id="Phobius"/>
    </source>
</evidence>
<evidence type="ECO:0000313" key="5">
    <source>
        <dbReference type="Proteomes" id="UP000040576"/>
    </source>
</evidence>
<dbReference type="Pfam" id="PF07963">
    <property type="entry name" value="N_methyl"/>
    <property type="match status" value="1"/>
</dbReference>
<evidence type="ECO:0000313" key="4">
    <source>
        <dbReference type="EMBL" id="CEE02022.1"/>
    </source>
</evidence>
<keyword evidence="5" id="KW-1185">Reference proteome</keyword>
<keyword evidence="3" id="KW-1133">Transmembrane helix</keyword>
<dbReference type="InterPro" id="IPR016977">
    <property type="entry name" value="ComGF"/>
</dbReference>